<sequence length="374" mass="40817">MPRSNRFRPRYGKSAPKQLHPPPMLLPRNPPLLQARFNSPGHSEAEGVATEDAANVAAFETDARHSLTTPIHSPFPSSNPMLQDASWSAPPLIVGTSYDRAPPLNVGSSIASNIAQVQLESQRSESPTSPFSLPKPVDTEYANTAATSTLTKPQSLPTAKKKKSKMHECEVCGKMFPRPSGLKTHMNTHNNLKPFPCGFAGCPRTFTVRSNAKRHLRTHGVDTSAAREPAEVPYVVGFDTPTVLGPSQSALHEVSQTPYKLKWMPPSLTTRTNARSLTTLSDDDSEGSDEEEAFEAEVGARARAEGRHGGWRRDFSITIPFRPVLPSSPSEHDPSEPFEERNSYAEAPLYPYHPSQFRSLPGPAVASPQPNSAE</sequence>
<dbReference type="SMART" id="SM00355">
    <property type="entry name" value="ZnF_C2H2"/>
    <property type="match status" value="2"/>
</dbReference>
<feature type="region of interest" description="Disordered" evidence="10">
    <location>
        <begin position="272"/>
        <end position="307"/>
    </location>
</feature>
<evidence type="ECO:0000256" key="10">
    <source>
        <dbReference type="SAM" id="MobiDB-lite"/>
    </source>
</evidence>
<comment type="caution">
    <text evidence="12">The sequence shown here is derived from an EMBL/GenBank/DDBJ whole genome shotgun (WGS) entry which is preliminary data.</text>
</comment>
<feature type="region of interest" description="Disordered" evidence="10">
    <location>
        <begin position="1"/>
        <end position="49"/>
    </location>
</feature>
<keyword evidence="13" id="KW-1185">Reference proteome</keyword>
<dbReference type="PROSITE" id="PS00028">
    <property type="entry name" value="ZINC_FINGER_C2H2_1"/>
    <property type="match status" value="2"/>
</dbReference>
<evidence type="ECO:0000256" key="3">
    <source>
        <dbReference type="ARBA" id="ARBA00022737"/>
    </source>
</evidence>
<dbReference type="PANTHER" id="PTHR23235">
    <property type="entry name" value="KRUEPPEL-LIKE TRANSCRIPTION FACTOR"/>
    <property type="match status" value="1"/>
</dbReference>
<dbReference type="GO" id="GO:0000981">
    <property type="term" value="F:DNA-binding transcription factor activity, RNA polymerase II-specific"/>
    <property type="evidence" value="ECO:0007669"/>
    <property type="project" value="TreeGrafter"/>
</dbReference>
<dbReference type="SUPFAM" id="SSF57667">
    <property type="entry name" value="beta-beta-alpha zinc fingers"/>
    <property type="match status" value="1"/>
</dbReference>
<dbReference type="InterPro" id="IPR036236">
    <property type="entry name" value="Znf_C2H2_sf"/>
</dbReference>
<feature type="region of interest" description="Disordered" evidence="10">
    <location>
        <begin position="145"/>
        <end position="164"/>
    </location>
</feature>
<keyword evidence="6" id="KW-0805">Transcription regulation</keyword>
<proteinExistence type="inferred from homology"/>
<evidence type="ECO:0000256" key="6">
    <source>
        <dbReference type="ARBA" id="ARBA00023015"/>
    </source>
</evidence>
<feature type="domain" description="C2H2-type" evidence="11">
    <location>
        <begin position="167"/>
        <end position="194"/>
    </location>
</feature>
<feature type="region of interest" description="Disordered" evidence="10">
    <location>
        <begin position="322"/>
        <end position="374"/>
    </location>
</feature>
<dbReference type="FunFam" id="3.30.160.60:FF:000761">
    <property type="entry name" value="Zinc finger protein 449"/>
    <property type="match status" value="1"/>
</dbReference>
<name>A0A9P7KDA3_9AGAR</name>
<feature type="compositionally biased region" description="Acidic residues" evidence="10">
    <location>
        <begin position="281"/>
        <end position="295"/>
    </location>
</feature>
<evidence type="ECO:0000256" key="1">
    <source>
        <dbReference type="ARBA" id="ARBA00006991"/>
    </source>
</evidence>
<feature type="region of interest" description="Disordered" evidence="10">
    <location>
        <begin position="118"/>
        <end position="137"/>
    </location>
</feature>
<dbReference type="AlphaFoldDB" id="A0A9P7KDA3"/>
<feature type="compositionally biased region" description="Basic residues" evidence="10">
    <location>
        <begin position="1"/>
        <end position="11"/>
    </location>
</feature>
<feature type="compositionally biased region" description="Basic and acidic residues" evidence="10">
    <location>
        <begin position="298"/>
        <end position="307"/>
    </location>
</feature>
<comment type="similarity">
    <text evidence="1">Belongs to the krueppel C2H2-type zinc-finger protein family.</text>
</comment>
<dbReference type="EMBL" id="JABCKV010000022">
    <property type="protein sequence ID" value="KAG5646333.1"/>
    <property type="molecule type" value="Genomic_DNA"/>
</dbReference>
<keyword evidence="5" id="KW-0862">Zinc</keyword>
<keyword evidence="7" id="KW-0804">Transcription</keyword>
<feature type="compositionally biased region" description="Polar residues" evidence="10">
    <location>
        <begin position="118"/>
        <end position="131"/>
    </location>
</feature>
<gene>
    <name evidence="12" type="ORF">DXG03_003656</name>
</gene>
<keyword evidence="2" id="KW-0479">Metal-binding</keyword>
<dbReference type="GO" id="GO:0000978">
    <property type="term" value="F:RNA polymerase II cis-regulatory region sequence-specific DNA binding"/>
    <property type="evidence" value="ECO:0007669"/>
    <property type="project" value="TreeGrafter"/>
</dbReference>
<dbReference type="GO" id="GO:0008270">
    <property type="term" value="F:zinc ion binding"/>
    <property type="evidence" value="ECO:0007669"/>
    <property type="project" value="UniProtKB-KW"/>
</dbReference>
<dbReference type="Gene3D" id="3.30.160.60">
    <property type="entry name" value="Classic Zinc Finger"/>
    <property type="match status" value="2"/>
</dbReference>
<keyword evidence="4 9" id="KW-0863">Zinc-finger</keyword>
<protein>
    <recommendedName>
        <fullName evidence="11">C2H2-type domain-containing protein</fullName>
    </recommendedName>
</protein>
<dbReference type="PROSITE" id="PS50157">
    <property type="entry name" value="ZINC_FINGER_C2H2_2"/>
    <property type="match status" value="2"/>
</dbReference>
<evidence type="ECO:0000256" key="8">
    <source>
        <dbReference type="ARBA" id="ARBA00023242"/>
    </source>
</evidence>
<reference evidence="12" key="2">
    <citation type="submission" date="2021-10" db="EMBL/GenBank/DDBJ databases">
        <title>Phylogenomics reveals ancestral predisposition of the termite-cultivated fungus Termitomyces towards a domesticated lifestyle.</title>
        <authorList>
            <person name="Auxier B."/>
            <person name="Grum-Grzhimaylo A."/>
            <person name="Cardenas M.E."/>
            <person name="Lodge J.D."/>
            <person name="Laessoe T."/>
            <person name="Pedersen O."/>
            <person name="Smith M.E."/>
            <person name="Kuyper T.W."/>
            <person name="Franco-Molano E.A."/>
            <person name="Baroni T.J."/>
            <person name="Aanen D.K."/>
        </authorList>
    </citation>
    <scope>NUCLEOTIDE SEQUENCE</scope>
    <source>
        <strain evidence="12">AP01</strain>
        <tissue evidence="12">Mycelium</tissue>
    </source>
</reference>
<evidence type="ECO:0000256" key="7">
    <source>
        <dbReference type="ARBA" id="ARBA00023163"/>
    </source>
</evidence>
<feature type="domain" description="C2H2-type" evidence="11">
    <location>
        <begin position="195"/>
        <end position="224"/>
    </location>
</feature>
<organism evidence="12 13">
    <name type="scientific">Asterophora parasitica</name>
    <dbReference type="NCBI Taxonomy" id="117018"/>
    <lineage>
        <taxon>Eukaryota</taxon>
        <taxon>Fungi</taxon>
        <taxon>Dikarya</taxon>
        <taxon>Basidiomycota</taxon>
        <taxon>Agaricomycotina</taxon>
        <taxon>Agaricomycetes</taxon>
        <taxon>Agaricomycetidae</taxon>
        <taxon>Agaricales</taxon>
        <taxon>Tricholomatineae</taxon>
        <taxon>Lyophyllaceae</taxon>
        <taxon>Asterophora</taxon>
    </lineage>
</organism>
<keyword evidence="3" id="KW-0677">Repeat</keyword>
<dbReference type="InterPro" id="IPR013087">
    <property type="entry name" value="Znf_C2H2_type"/>
</dbReference>
<feature type="compositionally biased region" description="Pro residues" evidence="10">
    <location>
        <begin position="19"/>
        <end position="30"/>
    </location>
</feature>
<reference evidence="12" key="1">
    <citation type="submission" date="2020-07" db="EMBL/GenBank/DDBJ databases">
        <authorList>
            <person name="Nieuwenhuis M."/>
            <person name="Van De Peppel L.J.J."/>
        </authorList>
    </citation>
    <scope>NUCLEOTIDE SEQUENCE</scope>
    <source>
        <strain evidence="12">AP01</strain>
        <tissue evidence="12">Mycelium</tissue>
    </source>
</reference>
<dbReference type="Proteomes" id="UP000775547">
    <property type="component" value="Unassembled WGS sequence"/>
</dbReference>
<dbReference type="Pfam" id="PF00096">
    <property type="entry name" value="zf-C2H2"/>
    <property type="match status" value="2"/>
</dbReference>
<feature type="compositionally biased region" description="Polar residues" evidence="10">
    <location>
        <begin position="145"/>
        <end position="157"/>
    </location>
</feature>
<evidence type="ECO:0000256" key="2">
    <source>
        <dbReference type="ARBA" id="ARBA00022723"/>
    </source>
</evidence>
<evidence type="ECO:0000313" key="12">
    <source>
        <dbReference type="EMBL" id="KAG5646333.1"/>
    </source>
</evidence>
<accession>A0A9P7KDA3</accession>
<evidence type="ECO:0000259" key="11">
    <source>
        <dbReference type="PROSITE" id="PS50157"/>
    </source>
</evidence>
<evidence type="ECO:0000256" key="5">
    <source>
        <dbReference type="ARBA" id="ARBA00022833"/>
    </source>
</evidence>
<evidence type="ECO:0000256" key="9">
    <source>
        <dbReference type="PROSITE-ProRule" id="PRU00042"/>
    </source>
</evidence>
<evidence type="ECO:0000313" key="13">
    <source>
        <dbReference type="Proteomes" id="UP000775547"/>
    </source>
</evidence>
<dbReference type="OrthoDB" id="6077919at2759"/>
<dbReference type="PANTHER" id="PTHR23235:SF120">
    <property type="entry name" value="KRUPPEL-LIKE FACTOR 15"/>
    <property type="match status" value="1"/>
</dbReference>
<evidence type="ECO:0000256" key="4">
    <source>
        <dbReference type="ARBA" id="ARBA00022771"/>
    </source>
</evidence>
<feature type="compositionally biased region" description="Basic and acidic residues" evidence="10">
    <location>
        <begin position="330"/>
        <end position="343"/>
    </location>
</feature>
<keyword evidence="8" id="KW-0539">Nucleus</keyword>